<sequence>MSVSRGEHDIYRVVFGVEHLLLFSFTHLGRSIHCNKRHETQSVFHPHLNYTLINRSNLNNRRLQSAEVAYSYSSDSVTIAHAGPVVGVTPTASLATARPPCLRVPLYPP</sequence>
<accession>A0A8J4YJW7</accession>
<dbReference type="AlphaFoldDB" id="A0A8J4YJW7"/>
<keyword evidence="2" id="KW-1185">Reference proteome</keyword>
<proteinExistence type="predicted"/>
<gene>
    <name evidence="1" type="ORF">GWK47_003703</name>
</gene>
<protein>
    <submittedName>
        <fullName evidence="1">Uncharacterized protein</fullName>
    </submittedName>
</protein>
<reference evidence="1" key="1">
    <citation type="submission" date="2020-07" db="EMBL/GenBank/DDBJ databases">
        <title>The High-quality genome of the commercially important snow crab, Chionoecetes opilio.</title>
        <authorList>
            <person name="Jeong J.-H."/>
            <person name="Ryu S."/>
        </authorList>
    </citation>
    <scope>NUCLEOTIDE SEQUENCE</scope>
    <source>
        <strain evidence="1">MADBK_172401_WGS</strain>
        <tissue evidence="1">Digestive gland</tissue>
    </source>
</reference>
<organism evidence="1 2">
    <name type="scientific">Chionoecetes opilio</name>
    <name type="common">Atlantic snow crab</name>
    <name type="synonym">Cancer opilio</name>
    <dbReference type="NCBI Taxonomy" id="41210"/>
    <lineage>
        <taxon>Eukaryota</taxon>
        <taxon>Metazoa</taxon>
        <taxon>Ecdysozoa</taxon>
        <taxon>Arthropoda</taxon>
        <taxon>Crustacea</taxon>
        <taxon>Multicrustacea</taxon>
        <taxon>Malacostraca</taxon>
        <taxon>Eumalacostraca</taxon>
        <taxon>Eucarida</taxon>
        <taxon>Decapoda</taxon>
        <taxon>Pleocyemata</taxon>
        <taxon>Brachyura</taxon>
        <taxon>Eubrachyura</taxon>
        <taxon>Majoidea</taxon>
        <taxon>Majidae</taxon>
        <taxon>Chionoecetes</taxon>
    </lineage>
</organism>
<comment type="caution">
    <text evidence="1">The sequence shown here is derived from an EMBL/GenBank/DDBJ whole genome shotgun (WGS) entry which is preliminary data.</text>
</comment>
<evidence type="ECO:0000313" key="1">
    <source>
        <dbReference type="EMBL" id="KAG0728527.1"/>
    </source>
</evidence>
<evidence type="ECO:0000313" key="2">
    <source>
        <dbReference type="Proteomes" id="UP000770661"/>
    </source>
</evidence>
<name>A0A8J4YJW7_CHIOP</name>
<dbReference type="EMBL" id="JACEEZ010002115">
    <property type="protein sequence ID" value="KAG0728527.1"/>
    <property type="molecule type" value="Genomic_DNA"/>
</dbReference>
<dbReference type="Proteomes" id="UP000770661">
    <property type="component" value="Unassembled WGS sequence"/>
</dbReference>